<dbReference type="InterPro" id="IPR025500">
    <property type="entry name" value="DUF4390"/>
</dbReference>
<accession>A0A4Y9SZ21</accession>
<keyword evidence="1" id="KW-0732">Signal</keyword>
<evidence type="ECO:0000313" key="2">
    <source>
        <dbReference type="EMBL" id="TFW29976.1"/>
    </source>
</evidence>
<dbReference type="Pfam" id="PF14334">
    <property type="entry name" value="DUF4390"/>
    <property type="match status" value="1"/>
</dbReference>
<dbReference type="PROSITE" id="PS51257">
    <property type="entry name" value="PROKAR_LIPOPROTEIN"/>
    <property type="match status" value="1"/>
</dbReference>
<sequence>MTLRFFRLLACQLLLALACAQAQAADTIEITRSGIEASDEGYRLNAEYSFELNHGLIDAIQRGVRLYFTTEIELTRPRWWWRDDKAVSTRQTVNIVYDMLTRQYHVSVPGSVKQSFSTLDEALFTIRRPSRWLIAPKGALKPGETYNVSLRMFMDRDYLQKPLQVNALNNSDWRLASNKKTFTYKAE</sequence>
<dbReference type="Proteomes" id="UP000297258">
    <property type="component" value="Unassembled WGS sequence"/>
</dbReference>
<dbReference type="OrthoDB" id="5298153at2"/>
<organism evidence="2 3">
    <name type="scientific">Massilia horti</name>
    <dbReference type="NCBI Taxonomy" id="2562153"/>
    <lineage>
        <taxon>Bacteria</taxon>
        <taxon>Pseudomonadati</taxon>
        <taxon>Pseudomonadota</taxon>
        <taxon>Betaproteobacteria</taxon>
        <taxon>Burkholderiales</taxon>
        <taxon>Oxalobacteraceae</taxon>
        <taxon>Telluria group</taxon>
        <taxon>Massilia</taxon>
    </lineage>
</organism>
<proteinExistence type="predicted"/>
<protein>
    <submittedName>
        <fullName evidence="2">DUF4390 domain-containing protein</fullName>
    </submittedName>
</protein>
<reference evidence="2 3" key="1">
    <citation type="submission" date="2019-03" db="EMBL/GenBank/DDBJ databases">
        <title>Draft genome of Massilia hortus sp. nov., a novel bacterial species of the Oxalobacteraceae family.</title>
        <authorList>
            <person name="Peta V."/>
            <person name="Raths R."/>
            <person name="Bucking H."/>
        </authorList>
    </citation>
    <scope>NUCLEOTIDE SEQUENCE [LARGE SCALE GENOMIC DNA]</scope>
    <source>
        <strain evidence="2 3">ONC3</strain>
    </source>
</reference>
<dbReference type="AlphaFoldDB" id="A0A4Y9SZ21"/>
<dbReference type="RefSeq" id="WP_135190987.1">
    <property type="nucleotide sequence ID" value="NZ_SPUM01000117.1"/>
</dbReference>
<feature type="chain" id="PRO_5021453514" evidence="1">
    <location>
        <begin position="25"/>
        <end position="187"/>
    </location>
</feature>
<gene>
    <name evidence="2" type="ORF">E4O92_17750</name>
</gene>
<evidence type="ECO:0000256" key="1">
    <source>
        <dbReference type="SAM" id="SignalP"/>
    </source>
</evidence>
<feature type="signal peptide" evidence="1">
    <location>
        <begin position="1"/>
        <end position="24"/>
    </location>
</feature>
<comment type="caution">
    <text evidence="2">The sequence shown here is derived from an EMBL/GenBank/DDBJ whole genome shotgun (WGS) entry which is preliminary data.</text>
</comment>
<dbReference type="EMBL" id="SPUM01000117">
    <property type="protein sequence ID" value="TFW29976.1"/>
    <property type="molecule type" value="Genomic_DNA"/>
</dbReference>
<evidence type="ECO:0000313" key="3">
    <source>
        <dbReference type="Proteomes" id="UP000297258"/>
    </source>
</evidence>
<name>A0A4Y9SZ21_9BURK</name>
<keyword evidence="3" id="KW-1185">Reference proteome</keyword>